<accession>A0A6G3WNS2</accession>
<dbReference type="Gene3D" id="3.20.20.70">
    <property type="entry name" value="Aldolase class I"/>
    <property type="match status" value="1"/>
</dbReference>
<dbReference type="InterPro" id="IPR013785">
    <property type="entry name" value="Aldolase_TIM"/>
</dbReference>
<dbReference type="GO" id="GO:0004514">
    <property type="term" value="F:nicotinate-nucleotide diphosphorylase (carboxylating) activity"/>
    <property type="evidence" value="ECO:0007669"/>
    <property type="project" value="InterPro"/>
</dbReference>
<dbReference type="SUPFAM" id="SSF51690">
    <property type="entry name" value="Nicotinate/Quinolinate PRTase C-terminal domain-like"/>
    <property type="match status" value="1"/>
</dbReference>
<gene>
    <name evidence="2" type="ORF">G3M58_12010</name>
</gene>
<reference evidence="2" key="1">
    <citation type="submission" date="2020-01" db="EMBL/GenBank/DDBJ databases">
        <title>Insect and environment-associated Actinomycetes.</title>
        <authorList>
            <person name="Currrie C."/>
            <person name="Chevrette M."/>
            <person name="Carlson C."/>
            <person name="Stubbendieck R."/>
            <person name="Wendt-Pienkowski E."/>
        </authorList>
    </citation>
    <scope>NUCLEOTIDE SEQUENCE</scope>
    <source>
        <strain evidence="2">SID7499</strain>
    </source>
</reference>
<dbReference type="EMBL" id="JAAGMN010001254">
    <property type="protein sequence ID" value="NEE07169.1"/>
    <property type="molecule type" value="Genomic_DNA"/>
</dbReference>
<sequence length="59" mass="6023">DGRAILESSGRLTLDSARAYADAGVDYLAVGALTHSSPILDIGLDFRDADASPSTGDDA</sequence>
<evidence type="ECO:0000259" key="1">
    <source>
        <dbReference type="Pfam" id="PF01729"/>
    </source>
</evidence>
<dbReference type="InterPro" id="IPR036068">
    <property type="entry name" value="Nicotinate_pribotase-like_C"/>
</dbReference>
<dbReference type="InterPro" id="IPR002638">
    <property type="entry name" value="Quinolinate_PRibosylTrfase_C"/>
</dbReference>
<name>A0A6G3WNS2_9ACTN</name>
<comment type="caution">
    <text evidence="2">The sequence shown here is derived from an EMBL/GenBank/DDBJ whole genome shotgun (WGS) entry which is preliminary data.</text>
</comment>
<dbReference type="GO" id="GO:0009435">
    <property type="term" value="P:NAD+ biosynthetic process"/>
    <property type="evidence" value="ECO:0007669"/>
    <property type="project" value="InterPro"/>
</dbReference>
<protein>
    <submittedName>
        <fullName evidence="2">Nicotinate-nucleotide diphosphorylase (Carboxylating)</fullName>
    </submittedName>
</protein>
<feature type="non-terminal residue" evidence="2">
    <location>
        <position position="1"/>
    </location>
</feature>
<feature type="domain" description="Quinolinate phosphoribosyl transferase C-terminal" evidence="1">
    <location>
        <begin position="3"/>
        <end position="45"/>
    </location>
</feature>
<dbReference type="Pfam" id="PF01729">
    <property type="entry name" value="QRPTase_C"/>
    <property type="match status" value="1"/>
</dbReference>
<dbReference type="AlphaFoldDB" id="A0A6G3WNS2"/>
<organism evidence="2">
    <name type="scientific">Streptomyces sp. SID7499</name>
    <dbReference type="NCBI Taxonomy" id="2706086"/>
    <lineage>
        <taxon>Bacteria</taxon>
        <taxon>Bacillati</taxon>
        <taxon>Actinomycetota</taxon>
        <taxon>Actinomycetes</taxon>
        <taxon>Kitasatosporales</taxon>
        <taxon>Streptomycetaceae</taxon>
        <taxon>Streptomyces</taxon>
    </lineage>
</organism>
<proteinExistence type="predicted"/>
<evidence type="ECO:0000313" key="2">
    <source>
        <dbReference type="EMBL" id="NEE07169.1"/>
    </source>
</evidence>